<dbReference type="SMART" id="SM01232">
    <property type="entry name" value="H2TH"/>
    <property type="match status" value="1"/>
</dbReference>
<keyword evidence="11" id="KW-0862">Zinc</keyword>
<dbReference type="InterPro" id="IPR010663">
    <property type="entry name" value="Znf_FPG/IleRS"/>
</dbReference>
<sequence>MPELPEMETYLRLLTPRVTGRPITDTIIEREKSINVPVQQWTRDVVQQTIVKLERRGKTLLFHLQSGKCLLLHLMLGGWMFYGTEKERPNRTVQVQLSFGDQHLYFIGLRLGYLHLHSASAAEEKSAALGIDPFSPQLTAERFYELLRRKRKTMKAFMLDQSLLSGIGNCYSDEICFEAGMHPQFKTENCSQGDAEKLLYMMRSVLREAILSGGYMDEPMFVGDTLTGGYSENLRVHDRADQPCHRCGTNIIMKEIASRKAYFCPNCQSKKLSNRAAAGIREEEQ</sequence>
<comment type="catalytic activity">
    <reaction evidence="1">
        <text>Hydrolysis of DNA containing ring-opened 7-methylguanine residues, releasing 2,6-diamino-4-hydroxy-5-(N-methyl)formamidopyrimidine.</text>
        <dbReference type="EC" id="3.2.2.23"/>
    </reaction>
</comment>
<feature type="domain" description="FPG-type" evidence="19">
    <location>
        <begin position="235"/>
        <end position="269"/>
    </location>
</feature>
<evidence type="ECO:0000313" key="22">
    <source>
        <dbReference type="Proteomes" id="UP001596250"/>
    </source>
</evidence>
<protein>
    <recommendedName>
        <fullName evidence="6">Formamidopyrimidine-DNA glycosylase</fullName>
        <ecNumber evidence="4">3.2.2.23</ecNumber>
        <ecNumber evidence="5">4.2.99.18</ecNumber>
    </recommendedName>
    <alternativeName>
        <fullName evidence="17">DNA-(apurinic or apyrimidinic site) lyase MutM</fullName>
    </alternativeName>
</protein>
<dbReference type="EC" id="3.2.2.23" evidence="4"/>
<dbReference type="InterPro" id="IPR015886">
    <property type="entry name" value="H2TH_FPG"/>
</dbReference>
<proteinExistence type="inferred from homology"/>
<dbReference type="PANTHER" id="PTHR22993">
    <property type="entry name" value="FORMAMIDOPYRIMIDINE-DNA GLYCOSYLASE"/>
    <property type="match status" value="1"/>
</dbReference>
<dbReference type="SUPFAM" id="SSF81624">
    <property type="entry name" value="N-terminal domain of MutM-like DNA repair proteins"/>
    <property type="match status" value="1"/>
</dbReference>
<dbReference type="InterPro" id="IPR035937">
    <property type="entry name" value="FPG_N"/>
</dbReference>
<evidence type="ECO:0000256" key="9">
    <source>
        <dbReference type="ARBA" id="ARBA00022771"/>
    </source>
</evidence>
<dbReference type="EC" id="4.2.99.18" evidence="5"/>
<evidence type="ECO:0000256" key="6">
    <source>
        <dbReference type="ARBA" id="ARBA00016240"/>
    </source>
</evidence>
<evidence type="ECO:0000256" key="2">
    <source>
        <dbReference type="ARBA" id="ARBA00001947"/>
    </source>
</evidence>
<organism evidence="21 22">
    <name type="scientific">Marinicrinis lubricantis</name>
    <dbReference type="NCBI Taxonomy" id="2086470"/>
    <lineage>
        <taxon>Bacteria</taxon>
        <taxon>Bacillati</taxon>
        <taxon>Bacillota</taxon>
        <taxon>Bacilli</taxon>
        <taxon>Bacillales</taxon>
        <taxon>Paenibacillaceae</taxon>
    </lineage>
</organism>
<evidence type="ECO:0000256" key="18">
    <source>
        <dbReference type="PROSITE-ProRule" id="PRU00391"/>
    </source>
</evidence>
<evidence type="ECO:0000256" key="11">
    <source>
        <dbReference type="ARBA" id="ARBA00022833"/>
    </source>
</evidence>
<name>A0ABW1ITD8_9BACL</name>
<evidence type="ECO:0000256" key="15">
    <source>
        <dbReference type="ARBA" id="ARBA00023268"/>
    </source>
</evidence>
<keyword evidence="16" id="KW-0326">Glycosidase</keyword>
<dbReference type="InterPro" id="IPR012319">
    <property type="entry name" value="FPG_cat"/>
</dbReference>
<keyword evidence="7" id="KW-0479">Metal-binding</keyword>
<dbReference type="Pfam" id="PF01149">
    <property type="entry name" value="Fapy_DNA_glyco"/>
    <property type="match status" value="1"/>
</dbReference>
<dbReference type="InterPro" id="IPR010979">
    <property type="entry name" value="Ribosomal_uS13-like_H2TH"/>
</dbReference>
<dbReference type="Pfam" id="PF06827">
    <property type="entry name" value="zf-FPG_IleRS"/>
    <property type="match status" value="1"/>
</dbReference>
<dbReference type="SMART" id="SM00898">
    <property type="entry name" value="Fapy_DNA_glyco"/>
    <property type="match status" value="1"/>
</dbReference>
<evidence type="ECO:0000256" key="1">
    <source>
        <dbReference type="ARBA" id="ARBA00001668"/>
    </source>
</evidence>
<evidence type="ECO:0000256" key="17">
    <source>
        <dbReference type="ARBA" id="ARBA00030638"/>
    </source>
</evidence>
<keyword evidence="14" id="KW-0456">Lyase</keyword>
<evidence type="ECO:0000256" key="4">
    <source>
        <dbReference type="ARBA" id="ARBA00012024"/>
    </source>
</evidence>
<dbReference type="EMBL" id="JBHSQV010000180">
    <property type="protein sequence ID" value="MFC5988380.1"/>
    <property type="molecule type" value="Genomic_DNA"/>
</dbReference>
<keyword evidence="8" id="KW-0227">DNA damage</keyword>
<reference evidence="22" key="1">
    <citation type="journal article" date="2019" name="Int. J. Syst. Evol. Microbiol.">
        <title>The Global Catalogue of Microorganisms (GCM) 10K type strain sequencing project: providing services to taxonomists for standard genome sequencing and annotation.</title>
        <authorList>
            <consortium name="The Broad Institute Genomics Platform"/>
            <consortium name="The Broad Institute Genome Sequencing Center for Infectious Disease"/>
            <person name="Wu L."/>
            <person name="Ma J."/>
        </authorList>
    </citation>
    <scope>NUCLEOTIDE SEQUENCE [LARGE SCALE GENOMIC DNA]</scope>
    <source>
        <strain evidence="22">CCM 8749</strain>
    </source>
</reference>
<evidence type="ECO:0000256" key="5">
    <source>
        <dbReference type="ARBA" id="ARBA00012720"/>
    </source>
</evidence>
<evidence type="ECO:0000256" key="16">
    <source>
        <dbReference type="ARBA" id="ARBA00023295"/>
    </source>
</evidence>
<evidence type="ECO:0000256" key="14">
    <source>
        <dbReference type="ARBA" id="ARBA00023239"/>
    </source>
</evidence>
<evidence type="ECO:0000313" key="21">
    <source>
        <dbReference type="EMBL" id="MFC5988380.1"/>
    </source>
</evidence>
<dbReference type="PANTHER" id="PTHR22993:SF9">
    <property type="entry name" value="FORMAMIDOPYRIMIDINE-DNA GLYCOSYLASE"/>
    <property type="match status" value="1"/>
</dbReference>
<comment type="cofactor">
    <cofactor evidence="2">
        <name>Zn(2+)</name>
        <dbReference type="ChEBI" id="CHEBI:29105"/>
    </cofactor>
</comment>
<dbReference type="PROSITE" id="PS51066">
    <property type="entry name" value="ZF_FPG_2"/>
    <property type="match status" value="1"/>
</dbReference>
<keyword evidence="15" id="KW-0511">Multifunctional enzyme</keyword>
<evidence type="ECO:0000256" key="12">
    <source>
        <dbReference type="ARBA" id="ARBA00023125"/>
    </source>
</evidence>
<evidence type="ECO:0000256" key="10">
    <source>
        <dbReference type="ARBA" id="ARBA00022801"/>
    </source>
</evidence>
<gene>
    <name evidence="21" type="ORF">ACFPXP_18405</name>
</gene>
<keyword evidence="13" id="KW-0234">DNA repair</keyword>
<dbReference type="Gene3D" id="3.20.190.10">
    <property type="entry name" value="MutM-like, N-terminal"/>
    <property type="match status" value="1"/>
</dbReference>
<keyword evidence="9 18" id="KW-0863">Zinc-finger</keyword>
<comment type="similarity">
    <text evidence="3">Belongs to the FPG family.</text>
</comment>
<keyword evidence="10" id="KW-0378">Hydrolase</keyword>
<dbReference type="SUPFAM" id="SSF46946">
    <property type="entry name" value="S13-like H2TH domain"/>
    <property type="match status" value="1"/>
</dbReference>
<comment type="caution">
    <text evidence="21">The sequence shown here is derived from an EMBL/GenBank/DDBJ whole genome shotgun (WGS) entry which is preliminary data.</text>
</comment>
<evidence type="ECO:0000259" key="20">
    <source>
        <dbReference type="PROSITE" id="PS51068"/>
    </source>
</evidence>
<evidence type="ECO:0000256" key="3">
    <source>
        <dbReference type="ARBA" id="ARBA00009409"/>
    </source>
</evidence>
<dbReference type="Proteomes" id="UP001596250">
    <property type="component" value="Unassembled WGS sequence"/>
</dbReference>
<feature type="domain" description="Formamidopyrimidine-DNA glycosylase catalytic" evidence="20">
    <location>
        <begin position="2"/>
        <end position="112"/>
    </location>
</feature>
<dbReference type="PROSITE" id="PS51068">
    <property type="entry name" value="FPG_CAT"/>
    <property type="match status" value="1"/>
</dbReference>
<keyword evidence="12" id="KW-0238">DNA-binding</keyword>
<accession>A0ABW1ITD8</accession>
<dbReference type="SUPFAM" id="SSF57716">
    <property type="entry name" value="Glucocorticoid receptor-like (DNA-binding domain)"/>
    <property type="match status" value="1"/>
</dbReference>
<evidence type="ECO:0000256" key="7">
    <source>
        <dbReference type="ARBA" id="ARBA00022723"/>
    </source>
</evidence>
<dbReference type="Gene3D" id="1.10.8.50">
    <property type="match status" value="1"/>
</dbReference>
<dbReference type="Pfam" id="PF06831">
    <property type="entry name" value="H2TH"/>
    <property type="match status" value="1"/>
</dbReference>
<dbReference type="InterPro" id="IPR000214">
    <property type="entry name" value="Znf_DNA_glyclase/AP_lyase"/>
</dbReference>
<evidence type="ECO:0000259" key="19">
    <source>
        <dbReference type="PROSITE" id="PS51066"/>
    </source>
</evidence>
<evidence type="ECO:0000256" key="13">
    <source>
        <dbReference type="ARBA" id="ARBA00023204"/>
    </source>
</evidence>
<keyword evidence="22" id="KW-1185">Reference proteome</keyword>
<dbReference type="RefSeq" id="WP_379895848.1">
    <property type="nucleotide sequence ID" value="NZ_CBCSCT010000016.1"/>
</dbReference>
<evidence type="ECO:0000256" key="8">
    <source>
        <dbReference type="ARBA" id="ARBA00022763"/>
    </source>
</evidence>